<protein>
    <submittedName>
        <fullName evidence="1">Virion structural protein</fullName>
    </submittedName>
</protein>
<accession>A0A1B2IA02</accession>
<dbReference type="Proteomes" id="UP000202181">
    <property type="component" value="Segment"/>
</dbReference>
<evidence type="ECO:0000313" key="2">
    <source>
        <dbReference type="Proteomes" id="UP000202181"/>
    </source>
</evidence>
<dbReference type="GeneID" id="29057050"/>
<proteinExistence type="predicted"/>
<keyword evidence="2" id="KW-1185">Reference proteome</keyword>
<gene>
    <name evidence="1" type="ORF">ASESINO_100</name>
</gene>
<dbReference type="KEGG" id="vg:29057050"/>
<dbReference type="RefSeq" id="YP_009290718.1">
    <property type="nucleotide sequence ID" value="NC_031107.2"/>
</dbReference>
<organism evidence="1 2">
    <name type="scientific">Erwinia phage vB_EamM_Asesino</name>
    <dbReference type="NCBI Taxonomy" id="1883370"/>
    <lineage>
        <taxon>Viruses</taxon>
        <taxon>Duplodnaviria</taxon>
        <taxon>Heunggongvirae</taxon>
        <taxon>Uroviricota</taxon>
        <taxon>Caudoviricetes</taxon>
        <taxon>Chimalliviridae</taxon>
        <taxon>Erskinevirus</taxon>
        <taxon>Erskinevirus asesino</taxon>
    </lineage>
</organism>
<reference evidence="1" key="1">
    <citation type="submission" date="2016-06" db="EMBL/GenBank/DDBJ databases">
        <authorList>
            <person name="Berg J.A."/>
            <person name="Hyde J.R."/>
            <person name="Breakwell D.P."/>
            <person name="Hope S."/>
            <person name="Grose J.H."/>
        </authorList>
    </citation>
    <scope>NUCLEOTIDE SEQUENCE [LARGE SCALE GENOMIC DNA]</scope>
</reference>
<dbReference type="InterPro" id="IPR055632">
    <property type="entry name" value="DUF7208"/>
</dbReference>
<evidence type="ECO:0000313" key="1">
    <source>
        <dbReference type="EMBL" id="ANZ48113.1"/>
    </source>
</evidence>
<sequence length="295" mass="33067">MANTKVYDGKLSTVTLNAMRLSTALIMGCDVQYPQKSTLNEYYKLQTAKLPDGTDRPHMRYMCVGNRGHMVDQSDVVADVVPVGKTPITSGMFSRVPLVLRTMDNDLSDEQRKDYAFRVQENINGRDYWAYYLKRVDMRAVKTTDLDITRENGVEKIEDFVYTDAELNPVPKELPEYNFDDDGTVEIPDGRYVESGADLVIPWTEFDVQEYMNVTSIMRGSPRSSIISEIALCSGMDTPASGESATGSKFTYDEAIGVQALYYISLFTNLAQTNDRLSLTIRVGQPAPFFLGTAN</sequence>
<name>A0A1B2IA02_9CAUD</name>
<dbReference type="Pfam" id="PF23838">
    <property type="entry name" value="DUF7208"/>
    <property type="match status" value="1"/>
</dbReference>
<dbReference type="OrthoDB" id="8434at10239"/>
<dbReference type="EMBL" id="KX397364">
    <property type="protein sequence ID" value="ANZ48113.1"/>
    <property type="molecule type" value="Genomic_DNA"/>
</dbReference>